<evidence type="ECO:0000256" key="1">
    <source>
        <dbReference type="ARBA" id="ARBA00019186"/>
    </source>
</evidence>
<proteinExistence type="inferred from homology"/>
<dbReference type="GO" id="GO:0043248">
    <property type="term" value="P:proteasome assembly"/>
    <property type="evidence" value="ECO:0007669"/>
    <property type="project" value="TreeGrafter"/>
</dbReference>
<dbReference type="InterPro" id="IPR038389">
    <property type="entry name" value="PSMG2_sf"/>
</dbReference>
<dbReference type="PANTHER" id="PTHR12970:SF1">
    <property type="entry name" value="PROTEASOME ASSEMBLY CHAPERONE 2"/>
    <property type="match status" value="1"/>
</dbReference>
<dbReference type="InterPro" id="IPR016562">
    <property type="entry name" value="Proteasome_assmbl_chp_2_euk"/>
</dbReference>
<dbReference type="AlphaFoldDB" id="A0A1E4TR90"/>
<accession>A0A1E4TR90</accession>
<dbReference type="Gene3D" id="3.40.50.10900">
    <property type="entry name" value="PAC-like subunit"/>
    <property type="match status" value="2"/>
</dbReference>
<sequence length="341" mass="38752">MSFHSVPGSDPIDTLNILKDSVLVLPTISIGNTPQLAVDLLIYNLNLKLVGRLDDTYLYPFVSPVDCAIDANIDSNNFIQEKENQENGILSSLELYYGEDLKISVLQQRSPILPGYQNMFLTELILPFIHNVGFSKVIILNSEDFGLQLNNEKKFQIYYDDDNLNDFFKKLSIDDEEIENDFTKNNNINNFNIIKEVNEKNHSKFINGFVKIVSNNKDLSLQKFKPTQIEKEATTAANNLTKFLSANSTNAPEDTTIETKNTNNYSINLIILSIFVYEGDNSHDAKLLDLKFFKIFKLLNTSNPKILQFLENINLNKIPKSWLGVYGNKPLPVGYEDGLYA</sequence>
<gene>
    <name evidence="4" type="ORF">PACTADRAFT_51146</name>
</gene>
<reference evidence="5" key="1">
    <citation type="submission" date="2016-05" db="EMBL/GenBank/DDBJ databases">
        <title>Comparative genomics of biotechnologically important yeasts.</title>
        <authorList>
            <consortium name="DOE Joint Genome Institute"/>
            <person name="Riley R."/>
            <person name="Haridas S."/>
            <person name="Wolfe K.H."/>
            <person name="Lopes M.R."/>
            <person name="Hittinger C.T."/>
            <person name="Goker M."/>
            <person name="Salamov A."/>
            <person name="Wisecaver J."/>
            <person name="Long T.M."/>
            <person name="Aerts A.L."/>
            <person name="Barry K."/>
            <person name="Choi C."/>
            <person name="Clum A."/>
            <person name="Coughlan A.Y."/>
            <person name="Deshpande S."/>
            <person name="Douglass A.P."/>
            <person name="Hanson S.J."/>
            <person name="Klenk H.-P."/>
            <person name="Labutti K."/>
            <person name="Lapidus A."/>
            <person name="Lindquist E."/>
            <person name="Lipzen A."/>
            <person name="Meier-Kolthoff J.P."/>
            <person name="Ohm R.A."/>
            <person name="Otillar R.P."/>
            <person name="Pangilinan J."/>
            <person name="Peng Y."/>
            <person name="Rokas A."/>
            <person name="Rosa C.A."/>
            <person name="Scheuner C."/>
            <person name="Sibirny A.A."/>
            <person name="Slot J.C."/>
            <person name="Stielow J.B."/>
            <person name="Sun H."/>
            <person name="Kurtzman C.P."/>
            <person name="Blackwell M."/>
            <person name="Grigoriev I.V."/>
            <person name="Jeffries T.W."/>
        </authorList>
    </citation>
    <scope>NUCLEOTIDE SEQUENCE [LARGE SCALE GENOMIC DNA]</scope>
    <source>
        <strain evidence="5">NRRL Y-2460</strain>
    </source>
</reference>
<keyword evidence="5" id="KW-1185">Reference proteome</keyword>
<dbReference type="STRING" id="669874.A0A1E4TR90"/>
<dbReference type="GO" id="GO:0005829">
    <property type="term" value="C:cytosol"/>
    <property type="evidence" value="ECO:0007669"/>
    <property type="project" value="TreeGrafter"/>
</dbReference>
<dbReference type="Proteomes" id="UP000094236">
    <property type="component" value="Unassembled WGS sequence"/>
</dbReference>
<dbReference type="Pfam" id="PF09754">
    <property type="entry name" value="PAC2"/>
    <property type="match status" value="1"/>
</dbReference>
<comment type="similarity">
    <text evidence="3">Belongs to the PSMG2 family.</text>
</comment>
<dbReference type="OrthoDB" id="10260712at2759"/>
<dbReference type="PANTHER" id="PTHR12970">
    <property type="entry name" value="PROTEASOME ASSEMBLY CHAPERONE 2"/>
    <property type="match status" value="1"/>
</dbReference>
<name>A0A1E4TR90_PACTA</name>
<evidence type="ECO:0000256" key="2">
    <source>
        <dbReference type="ARBA" id="ARBA00023186"/>
    </source>
</evidence>
<protein>
    <recommendedName>
        <fullName evidence="1">Proteasome assembly chaperone 2</fullName>
    </recommendedName>
</protein>
<dbReference type="InterPro" id="IPR019151">
    <property type="entry name" value="Proteasome_assmbl_chaperone_2"/>
</dbReference>
<dbReference type="GO" id="GO:0005634">
    <property type="term" value="C:nucleus"/>
    <property type="evidence" value="ECO:0007669"/>
    <property type="project" value="TreeGrafter"/>
</dbReference>
<evidence type="ECO:0000313" key="4">
    <source>
        <dbReference type="EMBL" id="ODV94281.1"/>
    </source>
</evidence>
<evidence type="ECO:0000256" key="3">
    <source>
        <dbReference type="ARBA" id="ARBA00025745"/>
    </source>
</evidence>
<organism evidence="4 5">
    <name type="scientific">Pachysolen tannophilus NRRL Y-2460</name>
    <dbReference type="NCBI Taxonomy" id="669874"/>
    <lineage>
        <taxon>Eukaryota</taxon>
        <taxon>Fungi</taxon>
        <taxon>Dikarya</taxon>
        <taxon>Ascomycota</taxon>
        <taxon>Saccharomycotina</taxon>
        <taxon>Pichiomycetes</taxon>
        <taxon>Pachysolenaceae</taxon>
        <taxon>Pachysolen</taxon>
    </lineage>
</organism>
<dbReference type="EMBL" id="KV454016">
    <property type="protein sequence ID" value="ODV94281.1"/>
    <property type="molecule type" value="Genomic_DNA"/>
</dbReference>
<keyword evidence="2" id="KW-0143">Chaperone</keyword>
<evidence type="ECO:0000313" key="5">
    <source>
        <dbReference type="Proteomes" id="UP000094236"/>
    </source>
</evidence>